<accession>A0ACA9P5V5</accession>
<comment type="caution">
    <text evidence="1">The sequence shown here is derived from an EMBL/GenBank/DDBJ whole genome shotgun (WGS) entry which is preliminary data.</text>
</comment>
<proteinExistence type="predicted"/>
<organism evidence="1 2">
    <name type="scientific">Acaulospora colombiana</name>
    <dbReference type="NCBI Taxonomy" id="27376"/>
    <lineage>
        <taxon>Eukaryota</taxon>
        <taxon>Fungi</taxon>
        <taxon>Fungi incertae sedis</taxon>
        <taxon>Mucoromycota</taxon>
        <taxon>Glomeromycotina</taxon>
        <taxon>Glomeromycetes</taxon>
        <taxon>Diversisporales</taxon>
        <taxon>Acaulosporaceae</taxon>
        <taxon>Acaulospora</taxon>
    </lineage>
</organism>
<protein>
    <submittedName>
        <fullName evidence="1">12982_t:CDS:1</fullName>
    </submittedName>
</protein>
<reference evidence="1" key="1">
    <citation type="submission" date="2021-06" db="EMBL/GenBank/DDBJ databases">
        <authorList>
            <person name="Kallberg Y."/>
            <person name="Tangrot J."/>
            <person name="Rosling A."/>
        </authorList>
    </citation>
    <scope>NUCLEOTIDE SEQUENCE</scope>
    <source>
        <strain evidence="1">CL356</strain>
    </source>
</reference>
<evidence type="ECO:0000313" key="1">
    <source>
        <dbReference type="EMBL" id="CAG8689327.1"/>
    </source>
</evidence>
<gene>
    <name evidence="1" type="ORF">ACOLOM_LOCUS9746</name>
</gene>
<keyword evidence="2" id="KW-1185">Reference proteome</keyword>
<evidence type="ECO:0000313" key="2">
    <source>
        <dbReference type="Proteomes" id="UP000789525"/>
    </source>
</evidence>
<name>A0ACA9P5V5_9GLOM</name>
<dbReference type="Proteomes" id="UP000789525">
    <property type="component" value="Unassembled WGS sequence"/>
</dbReference>
<dbReference type="EMBL" id="CAJVPT010029151">
    <property type="protein sequence ID" value="CAG8689327.1"/>
    <property type="molecule type" value="Genomic_DNA"/>
</dbReference>
<sequence length="304" mass="33866">MRPKNIKSRLVDELSTAKLGTKQGSLPSSTSPPIDHILEQDIYPRTSFTSDTTPWLMSLIQRLPKPRLTDHSFLLTAYEEVRNDKTETNWLLVDYESEPPTPIPSPLATPKRSYTHLAHLDQLSINRLSTCTKPQCQAKVVDLVQHNGSTANFETAGAKAVMLPALGDTWHPAQKTYRILLFRNRFGKRLVTFISALLLPTVLSNRLLCLTGSPSVPKITPSTDAMKEFQINEPRQPRSMARTNRDSKESIGGQLNLPGTGPASWVSSTLNGSVPSIERIPPALRSRYQAERSQIAVLIVYPYV</sequence>